<accession>A0A644ZSJ7</accession>
<dbReference type="EMBL" id="VSSQ01010209">
    <property type="protein sequence ID" value="MPM43727.1"/>
    <property type="molecule type" value="Genomic_DNA"/>
</dbReference>
<name>A0A644ZSJ7_9ZZZZ</name>
<sequence length="80" mass="9302">MFVEPYLNLQENRSLIKRKFQKEGGCLHFIGQILQFQIPIDHHQLFLPVVEEVVAHQSNPALVVVELHRVIARDITELFA</sequence>
<reference evidence="1" key="1">
    <citation type="submission" date="2019-08" db="EMBL/GenBank/DDBJ databases">
        <authorList>
            <person name="Kucharzyk K."/>
            <person name="Murdoch R.W."/>
            <person name="Higgins S."/>
            <person name="Loffler F."/>
        </authorList>
    </citation>
    <scope>NUCLEOTIDE SEQUENCE</scope>
</reference>
<comment type="caution">
    <text evidence="1">The sequence shown here is derived from an EMBL/GenBank/DDBJ whole genome shotgun (WGS) entry which is preliminary data.</text>
</comment>
<organism evidence="1">
    <name type="scientific">bioreactor metagenome</name>
    <dbReference type="NCBI Taxonomy" id="1076179"/>
    <lineage>
        <taxon>unclassified sequences</taxon>
        <taxon>metagenomes</taxon>
        <taxon>ecological metagenomes</taxon>
    </lineage>
</organism>
<evidence type="ECO:0000313" key="1">
    <source>
        <dbReference type="EMBL" id="MPM43727.1"/>
    </source>
</evidence>
<dbReference type="AlphaFoldDB" id="A0A644ZSJ7"/>
<protein>
    <submittedName>
        <fullName evidence="1">Uncharacterized protein</fullName>
    </submittedName>
</protein>
<gene>
    <name evidence="1" type="ORF">SDC9_90404</name>
</gene>
<proteinExistence type="predicted"/>